<dbReference type="NCBIfam" id="NF033179">
    <property type="entry name" value="TnsA_like_Actin"/>
    <property type="match status" value="1"/>
</dbReference>
<comment type="caution">
    <text evidence="1">The sequence shown here is derived from an EMBL/GenBank/DDBJ whole genome shotgun (WGS) entry which is preliminary data.</text>
</comment>
<sequence length="248" mass="27497">MDDEGEPLSGRDRAAGFAVAWLREGVEVRWPLGNVVEVAFEEVVPVREFPSYRGQRHFPGLYWAATMLRHVGFESWLERDHAISMDFDPCVAGFSSQPFWLFWTSAEGGRLSHAPDYFARRADGSAVVVDCRPEGRRKPRDLAKFAGTQAACEAVGWDYRLVGEIDRVRVANLRWLAGFRHPRFGGAGLTEAVEAAFAVPGPLVGQAAQVGDPIRVLPVVFHLLWCGRLGTDLSRPLGDYSLVCRVEG</sequence>
<keyword evidence="2" id="KW-1185">Reference proteome</keyword>
<gene>
    <name evidence="1" type="ORF">JS756_23625</name>
</gene>
<evidence type="ECO:0000313" key="2">
    <source>
        <dbReference type="Proteomes" id="UP000788262"/>
    </source>
</evidence>
<evidence type="ECO:0000313" key="1">
    <source>
        <dbReference type="EMBL" id="MBN0047049.1"/>
    </source>
</evidence>
<dbReference type="EMBL" id="JAFFZS010000021">
    <property type="protein sequence ID" value="MBN0047049.1"/>
    <property type="molecule type" value="Genomic_DNA"/>
</dbReference>
<dbReference type="Proteomes" id="UP000788262">
    <property type="component" value="Unassembled WGS sequence"/>
</dbReference>
<dbReference type="RefSeq" id="WP_205385189.1">
    <property type="nucleotide sequence ID" value="NZ_JAFFZS010000021.1"/>
</dbReference>
<proteinExistence type="predicted"/>
<protein>
    <submittedName>
        <fullName evidence="1">TnsA-like heteromeric transposase endonuclease subunit</fullName>
    </submittedName>
</protein>
<name>A0ABS2VV81_STRAS</name>
<accession>A0ABS2VV81</accession>
<dbReference type="InterPro" id="IPR048000">
    <property type="entry name" value="TnsA-like"/>
</dbReference>
<organism evidence="1 2">
    <name type="scientific">Streptomyces actuosus</name>
    <dbReference type="NCBI Taxonomy" id="1885"/>
    <lineage>
        <taxon>Bacteria</taxon>
        <taxon>Bacillati</taxon>
        <taxon>Actinomycetota</taxon>
        <taxon>Actinomycetes</taxon>
        <taxon>Kitasatosporales</taxon>
        <taxon>Streptomycetaceae</taxon>
        <taxon>Streptomyces</taxon>
    </lineage>
</organism>
<reference evidence="1 2" key="1">
    <citation type="submission" date="2021-02" db="EMBL/GenBank/DDBJ databases">
        <title>Whole genome sequencing of Streptomyces actuosus VRA1.</title>
        <authorList>
            <person name="Sen G."/>
            <person name="Sen A."/>
        </authorList>
    </citation>
    <scope>NUCLEOTIDE SEQUENCE [LARGE SCALE GENOMIC DNA]</scope>
    <source>
        <strain evidence="1 2">VRA1</strain>
    </source>
</reference>